<comment type="caution">
    <text evidence="3">The sequence shown here is derived from an EMBL/GenBank/DDBJ whole genome shotgun (WGS) entry which is preliminary data.</text>
</comment>
<dbReference type="EMBL" id="JAKZHW010000001">
    <property type="protein sequence ID" value="MCH8615880.1"/>
    <property type="molecule type" value="Genomic_DNA"/>
</dbReference>
<dbReference type="Pfam" id="PF01243">
    <property type="entry name" value="PNPOx_N"/>
    <property type="match status" value="1"/>
</dbReference>
<evidence type="ECO:0000259" key="2">
    <source>
        <dbReference type="Pfam" id="PF01243"/>
    </source>
</evidence>
<dbReference type="RefSeq" id="WP_241446716.1">
    <property type="nucleotide sequence ID" value="NZ_JAKZHW010000001.1"/>
</dbReference>
<proteinExistence type="predicted"/>
<evidence type="ECO:0000256" key="1">
    <source>
        <dbReference type="ARBA" id="ARBA00023002"/>
    </source>
</evidence>
<accession>A0ABS9VLP1</accession>
<keyword evidence="4" id="KW-1185">Reference proteome</keyword>
<dbReference type="PANTHER" id="PTHR35176">
    <property type="entry name" value="HEME OXYGENASE HI_0854-RELATED"/>
    <property type="match status" value="1"/>
</dbReference>
<dbReference type="InterPro" id="IPR052019">
    <property type="entry name" value="F420H2_bilvrd_red/Heme_oxyg"/>
</dbReference>
<keyword evidence="1" id="KW-0560">Oxidoreductase</keyword>
<dbReference type="Gene3D" id="2.30.110.10">
    <property type="entry name" value="Electron Transport, Fmn-binding Protein, Chain A"/>
    <property type="match status" value="1"/>
</dbReference>
<feature type="domain" description="Pyridoxamine 5'-phosphate oxidase N-terminal" evidence="2">
    <location>
        <begin position="5"/>
        <end position="107"/>
    </location>
</feature>
<protein>
    <submittedName>
        <fullName evidence="3">Pyridoxamine 5'-phosphate oxidase family protein</fullName>
    </submittedName>
</protein>
<name>A0ABS9VLP1_9SPHN</name>
<evidence type="ECO:0000313" key="4">
    <source>
        <dbReference type="Proteomes" id="UP001203058"/>
    </source>
</evidence>
<organism evidence="3 4">
    <name type="scientific">Sphingomonas telluris</name>
    <dbReference type="NCBI Taxonomy" id="2907998"/>
    <lineage>
        <taxon>Bacteria</taxon>
        <taxon>Pseudomonadati</taxon>
        <taxon>Pseudomonadota</taxon>
        <taxon>Alphaproteobacteria</taxon>
        <taxon>Sphingomonadales</taxon>
        <taxon>Sphingomonadaceae</taxon>
        <taxon>Sphingomonas</taxon>
    </lineage>
</organism>
<dbReference type="InterPro" id="IPR011576">
    <property type="entry name" value="Pyridox_Oxase_N"/>
</dbReference>
<reference evidence="3 4" key="1">
    <citation type="submission" date="2022-03" db="EMBL/GenBank/DDBJ databases">
        <authorList>
            <person name="Jo J.-H."/>
            <person name="Im W.-T."/>
        </authorList>
    </citation>
    <scope>NUCLEOTIDE SEQUENCE [LARGE SCALE GENOMIC DNA]</scope>
    <source>
        <strain evidence="3 4">SM33</strain>
    </source>
</reference>
<dbReference type="SUPFAM" id="SSF50475">
    <property type="entry name" value="FMN-binding split barrel"/>
    <property type="match status" value="1"/>
</dbReference>
<dbReference type="PANTHER" id="PTHR35176:SF6">
    <property type="entry name" value="HEME OXYGENASE HI_0854-RELATED"/>
    <property type="match status" value="1"/>
</dbReference>
<evidence type="ECO:0000313" key="3">
    <source>
        <dbReference type="EMBL" id="MCH8615880.1"/>
    </source>
</evidence>
<sequence length="152" mass="16923">MEQPALEILNANRIMTIATVRPDGWPQATIVGYANRGFCVYFLIYRTSQKFENIAHENRVAITVAREPGQLRDITAVYAGCTVREVMDLAERSRAWELLAKRHPNLTDLAPPEDAEVATMAADCKHLSVLDYSQGLGHTETVTIDADEPARP</sequence>
<dbReference type="InterPro" id="IPR012349">
    <property type="entry name" value="Split_barrel_FMN-bd"/>
</dbReference>
<gene>
    <name evidence="3" type="ORF">LZ016_07175</name>
</gene>
<dbReference type="Proteomes" id="UP001203058">
    <property type="component" value="Unassembled WGS sequence"/>
</dbReference>